<dbReference type="EMBL" id="NKUB01000012">
    <property type="protein sequence ID" value="PYD69263.1"/>
    <property type="molecule type" value="Genomic_DNA"/>
</dbReference>
<dbReference type="SMART" id="SM01040">
    <property type="entry name" value="Bro-N"/>
    <property type="match status" value="1"/>
</dbReference>
<dbReference type="RefSeq" id="WP_025440136.1">
    <property type="nucleotide sequence ID" value="NZ_NKUB01000012.1"/>
</dbReference>
<accession>A0A2V4R3D9</accession>
<organism evidence="2 3">
    <name type="scientific">Komagataeibacter swingsii</name>
    <dbReference type="NCBI Taxonomy" id="215220"/>
    <lineage>
        <taxon>Bacteria</taxon>
        <taxon>Pseudomonadati</taxon>
        <taxon>Pseudomonadota</taxon>
        <taxon>Alphaproteobacteria</taxon>
        <taxon>Acetobacterales</taxon>
        <taxon>Acetobacteraceae</taxon>
        <taxon>Komagataeibacter</taxon>
    </lineage>
</organism>
<evidence type="ECO:0000259" key="1">
    <source>
        <dbReference type="PROSITE" id="PS51750"/>
    </source>
</evidence>
<dbReference type="PROSITE" id="PS51750">
    <property type="entry name" value="BRO_N"/>
    <property type="match status" value="1"/>
</dbReference>
<proteinExistence type="predicted"/>
<dbReference type="Proteomes" id="UP000247371">
    <property type="component" value="Unassembled WGS sequence"/>
</dbReference>
<gene>
    <name evidence="2" type="ORF">CFR76_10415</name>
</gene>
<evidence type="ECO:0000313" key="2">
    <source>
        <dbReference type="EMBL" id="PYD69263.1"/>
    </source>
</evidence>
<evidence type="ECO:0000313" key="3">
    <source>
        <dbReference type="Proteomes" id="UP000247371"/>
    </source>
</evidence>
<name>A0A2V4R3D9_9PROT</name>
<sequence>MRDTIPNRPRVRKPVSDPVQPILHKSERDYLTFEDTRISVQEVTGRRWISAREICSILGLSNPSATVKRLDDDEYCRIGVVTAGGMQDQLFVSESGANHLTFISRKPVAKRVRRWITGEVMPQISRTGAYIPGGCPGSGVQLTVTSSQMDLLRRLSRPGPHMVFVMPGQEPYIEEVDPHQFIHDLDRHDVEGLVHAMNLIGSVWSVCRKIDGVMYCSAVLQSGIGRQLDDAIRIGVDLSRSIIVPTREKS</sequence>
<feature type="domain" description="Bro-N" evidence="1">
    <location>
        <begin position="23"/>
        <end position="128"/>
    </location>
</feature>
<dbReference type="PANTHER" id="PTHR36180">
    <property type="entry name" value="DNA-BINDING PROTEIN-RELATED-RELATED"/>
    <property type="match status" value="1"/>
</dbReference>
<keyword evidence="3" id="KW-1185">Reference proteome</keyword>
<dbReference type="PANTHER" id="PTHR36180:SF2">
    <property type="entry name" value="BRO FAMILY PROTEIN"/>
    <property type="match status" value="1"/>
</dbReference>
<dbReference type="Pfam" id="PF02498">
    <property type="entry name" value="Bro-N"/>
    <property type="match status" value="1"/>
</dbReference>
<comment type="caution">
    <text evidence="2">The sequence shown here is derived from an EMBL/GenBank/DDBJ whole genome shotgun (WGS) entry which is preliminary data.</text>
</comment>
<dbReference type="InterPro" id="IPR003497">
    <property type="entry name" value="BRO_N_domain"/>
</dbReference>
<reference evidence="2 3" key="1">
    <citation type="submission" date="2017-07" db="EMBL/GenBank/DDBJ databases">
        <title>A draft genome sequence of Komagataeibacter swingsii LMG 22125.</title>
        <authorList>
            <person name="Skraban J."/>
            <person name="Cleenwerck I."/>
            <person name="Vandamme P."/>
            <person name="Trcek J."/>
        </authorList>
    </citation>
    <scope>NUCLEOTIDE SEQUENCE [LARGE SCALE GENOMIC DNA]</scope>
    <source>
        <strain evidence="2 3">LMG 22125</strain>
    </source>
</reference>
<dbReference type="AlphaFoldDB" id="A0A2V4R3D9"/>
<protein>
    <recommendedName>
        <fullName evidence="1">Bro-N domain-containing protein</fullName>
    </recommendedName>
</protein>